<evidence type="ECO:0000256" key="12">
    <source>
        <dbReference type="ARBA" id="ARBA00040536"/>
    </source>
</evidence>
<evidence type="ECO:0000256" key="21">
    <source>
        <dbReference type="ARBA" id="ARBA00049190"/>
    </source>
</evidence>
<comment type="catalytic activity">
    <reaction evidence="19">
        <text>lutein + O2 = (3R,6R)-3-hydroxy-10'-apo-alpha-carotenal + (3R)-hydroxy-beta-ionone</text>
        <dbReference type="Rhea" id="RHEA:68432"/>
        <dbReference type="ChEBI" id="CHEBI:15379"/>
        <dbReference type="ChEBI" id="CHEBI:28838"/>
        <dbReference type="ChEBI" id="CHEBI:53173"/>
        <dbReference type="ChEBI" id="CHEBI:177903"/>
    </reaction>
    <physiologicalReaction direction="left-to-right" evidence="19">
        <dbReference type="Rhea" id="RHEA:68433"/>
    </physiologicalReaction>
</comment>
<feature type="binding site" evidence="23">
    <location>
        <position position="368"/>
    </location>
    <ligand>
        <name>Fe cation</name>
        <dbReference type="ChEBI" id="CHEBI:24875"/>
        <note>catalytic</note>
    </ligand>
</feature>
<comment type="subcellular location">
    <subcellularLocation>
        <location evidence="1">Mitochondrion</location>
    </subcellularLocation>
</comment>
<dbReference type="EC" id="1.13.11.71" evidence="11"/>
<evidence type="ECO:0000256" key="2">
    <source>
        <dbReference type="ARBA" id="ARBA00006787"/>
    </source>
</evidence>
<comment type="catalytic activity">
    <reaction evidence="10">
        <text>(3R,6R)-3-hydroxy-10'-apo-alpha-carotenal + O2 = (3R,6R)-hydroxy-alpha-ionone + 4,9-dimethyldodeca-2,4,6,8,10-pentaenedial</text>
        <dbReference type="Rhea" id="RHEA:68436"/>
        <dbReference type="ChEBI" id="CHEBI:15379"/>
        <dbReference type="ChEBI" id="CHEBI:53171"/>
        <dbReference type="ChEBI" id="CHEBI:177903"/>
        <dbReference type="ChEBI" id="CHEBI:177904"/>
    </reaction>
    <physiologicalReaction direction="left-to-right" evidence="10">
        <dbReference type="Rhea" id="RHEA:68437"/>
    </physiologicalReaction>
</comment>
<evidence type="ECO:0000256" key="19">
    <source>
        <dbReference type="ARBA" id="ARBA00048862"/>
    </source>
</evidence>
<evidence type="ECO:0000256" key="18">
    <source>
        <dbReference type="ARBA" id="ARBA00048381"/>
    </source>
</evidence>
<sequence length="661" mass="73975">MTSNASGTSEESSSKRRKEMDKETSESPQLSCLEKPDSALSESSHSLYNADVLEKVLNDMGKEINSLLSKYAHILSEEVDDCFSAPGKQTSSVKAPQMRQGMSSRLKAQVSVGHSVLKNFLASPQQEQVVVSRQQGLQCISSLMQTVEETPQPIQAEVKGHIPKWIKGSLLRNGPGKFEFGEDKYNHWFDGMALMHQFRVAEGSVTYRSKFLQSDSYRVNSQHNRIVVSEFGTLAMPDPCKSIFGRFMARFELPESTDNCSVNYVVYKGDYYVSTETNFMHRVDPETLETKEKVDWSRFVAVNGATAHPHYEPDGTTYNMGNSYGQHGSKYNIIRVPAQQSACGDTLQGAEVLCSIAPAERRKPSYYHSFGMSENYVIFIEQPLKMDLWHIITAKLRRKPISEGLRWEPHCNTRFHVVNKHTGQLLAGQFYSKPILTFHQINAFEDQGCVVLDICCQDNGDSLAIYQLQNLRKAGEGLDQVYNAVPKAFPRRFVLPLTVSSDTPVGQNLSPLSYTSASAVKEADGKVWCTHEDLHPEGLEEAGGLEFPHINYAQCNGRKYRFFYGCGFRHLVGASLIKIDTETKEMKVWQEEGFYPSEPVFVPVPGATAEDSGVILSVVLSPLQNQSNFLLVLDAETFSELGRAEVPVPMSYGFHGIFVPR</sequence>
<comment type="catalytic activity">
    <reaction evidence="16">
        <text>lutein + O2 = (3R,6R)-hydroxy-alpha-ionone + (3R)-3-hydroxy-10'-apo-beta-carotenal</text>
        <dbReference type="Rhea" id="RHEA:68428"/>
        <dbReference type="ChEBI" id="CHEBI:15379"/>
        <dbReference type="ChEBI" id="CHEBI:28838"/>
        <dbReference type="ChEBI" id="CHEBI:177902"/>
        <dbReference type="ChEBI" id="CHEBI:177904"/>
    </reaction>
    <physiologicalReaction direction="left-to-right" evidence="16">
        <dbReference type="Rhea" id="RHEA:68429"/>
    </physiologicalReaction>
</comment>
<comment type="catalytic activity">
    <reaction evidence="21">
        <text>beta-cryptoxanthin + O2 = all-trans-10'-apo-beta-carotenal + (3R)-hydroxy-beta-ionone</text>
        <dbReference type="Rhea" id="RHEA:68440"/>
        <dbReference type="ChEBI" id="CHEBI:10362"/>
        <dbReference type="ChEBI" id="CHEBI:15379"/>
        <dbReference type="ChEBI" id="CHEBI:53153"/>
        <dbReference type="ChEBI" id="CHEBI:53173"/>
    </reaction>
    <physiologicalReaction direction="left-to-right" evidence="21">
        <dbReference type="Rhea" id="RHEA:68441"/>
    </physiologicalReaction>
</comment>
<keyword evidence="27" id="KW-1185">Reference proteome</keyword>
<comment type="cofactor">
    <cofactor evidence="23">
        <name>Fe(2+)</name>
        <dbReference type="ChEBI" id="CHEBI:29033"/>
    </cofactor>
    <text evidence="23">Binds 1 Fe(2+) ion per subunit.</text>
</comment>
<keyword evidence="8" id="KW-0496">Mitochondrion</keyword>
<keyword evidence="6 23" id="KW-0408">Iron</keyword>
<dbReference type="GO" id="GO:0046872">
    <property type="term" value="F:metal ion binding"/>
    <property type="evidence" value="ECO:0007669"/>
    <property type="project" value="UniProtKB-KW"/>
</dbReference>
<evidence type="ECO:0000256" key="1">
    <source>
        <dbReference type="ARBA" id="ARBA00004173"/>
    </source>
</evidence>
<evidence type="ECO:0000256" key="15">
    <source>
        <dbReference type="ARBA" id="ARBA00047747"/>
    </source>
</evidence>
<dbReference type="InterPro" id="IPR029193">
    <property type="entry name" value="TEX12"/>
</dbReference>
<dbReference type="PANTHER" id="PTHR10543:SF122">
    <property type="entry name" value="CAROTENOID-CLEAVING DIOXYGENASE, MITOCHONDRIAL"/>
    <property type="match status" value="1"/>
</dbReference>
<comment type="catalytic activity">
    <reaction evidence="15">
        <text>5-cis-lycopene + O2 = 5-cis-10'-apo-lycopenal + (3E,5E)-6,10-dimethylundeca-3,5,9-trien-2-one</text>
        <dbReference type="Rhea" id="RHEA:68444"/>
        <dbReference type="ChEBI" id="CHEBI:15379"/>
        <dbReference type="ChEBI" id="CHEBI:67207"/>
        <dbReference type="ChEBI" id="CHEBI:177905"/>
        <dbReference type="ChEBI" id="CHEBI:177906"/>
    </reaction>
    <physiologicalReaction direction="left-to-right" evidence="15">
        <dbReference type="Rhea" id="RHEA:68445"/>
    </physiologicalReaction>
</comment>
<dbReference type="Pfam" id="PF15219">
    <property type="entry name" value="TEX12"/>
    <property type="match status" value="1"/>
</dbReference>
<comment type="catalytic activity">
    <reaction evidence="20">
        <text>all-trans-beta-carotene + O2 = beta-ionone + all-trans-10'-apo-beta-carotenal</text>
        <dbReference type="Rhea" id="RHEA:26389"/>
        <dbReference type="ChEBI" id="CHEBI:15379"/>
        <dbReference type="ChEBI" id="CHEBI:17579"/>
        <dbReference type="ChEBI" id="CHEBI:32325"/>
        <dbReference type="ChEBI" id="CHEBI:53153"/>
        <dbReference type="EC" id="1.13.11.71"/>
    </reaction>
    <physiologicalReaction direction="left-to-right" evidence="20">
        <dbReference type="Rhea" id="RHEA:26390"/>
    </physiologicalReaction>
</comment>
<feature type="compositionally biased region" description="Basic and acidic residues" evidence="25">
    <location>
        <begin position="12"/>
        <end position="25"/>
    </location>
</feature>
<dbReference type="GO" id="GO:0042574">
    <property type="term" value="P:retinal metabolic process"/>
    <property type="evidence" value="ECO:0007669"/>
    <property type="project" value="TreeGrafter"/>
</dbReference>
<feature type="binding site" evidence="23">
    <location>
        <position position="439"/>
    </location>
    <ligand>
        <name>Fe cation</name>
        <dbReference type="ChEBI" id="CHEBI:24875"/>
        <note>catalytic</note>
    </ligand>
</feature>
<accession>A0A151NFX9</accession>
<dbReference type="Proteomes" id="UP000050525">
    <property type="component" value="Unassembled WGS sequence"/>
</dbReference>
<comment type="catalytic activity">
    <reaction evidence="18">
        <text>all-trans-zeaxanthin + 2 O2 = 4,9-dimethyldodeca-2,4,6,8,10-pentaenedial + 2 (3R)-hydroxy-beta-ionone</text>
        <dbReference type="Rhea" id="RHEA:26393"/>
        <dbReference type="ChEBI" id="CHEBI:15379"/>
        <dbReference type="ChEBI" id="CHEBI:27547"/>
        <dbReference type="ChEBI" id="CHEBI:53171"/>
        <dbReference type="ChEBI" id="CHEBI:53173"/>
    </reaction>
    <physiologicalReaction direction="left-to-right" evidence="18">
        <dbReference type="Rhea" id="RHEA:26394"/>
    </physiologicalReaction>
</comment>
<evidence type="ECO:0000256" key="17">
    <source>
        <dbReference type="ARBA" id="ARBA00048043"/>
    </source>
</evidence>
<dbReference type="InterPro" id="IPR004294">
    <property type="entry name" value="Carotenoid_Oase"/>
</dbReference>
<evidence type="ECO:0000256" key="5">
    <source>
        <dbReference type="ARBA" id="ARBA00023002"/>
    </source>
</evidence>
<gene>
    <name evidence="26" type="primary">BCO2</name>
    <name evidence="26" type="ORF">Y1Q_0010143</name>
</gene>
<evidence type="ECO:0000256" key="6">
    <source>
        <dbReference type="ARBA" id="ARBA00023004"/>
    </source>
</evidence>
<dbReference type="GO" id="GO:0005739">
    <property type="term" value="C:mitochondrion"/>
    <property type="evidence" value="ECO:0007669"/>
    <property type="project" value="UniProtKB-SubCell"/>
</dbReference>
<feature type="binding site" evidence="23">
    <location>
        <position position="655"/>
    </location>
    <ligand>
        <name>Fe cation</name>
        <dbReference type="ChEBI" id="CHEBI:24875"/>
        <note>catalytic</note>
    </ligand>
</feature>
<evidence type="ECO:0000256" key="8">
    <source>
        <dbReference type="ARBA" id="ARBA00023128"/>
    </source>
</evidence>
<dbReference type="GO" id="GO:0102076">
    <property type="term" value="F:beta,beta-carotene-9',10'-cleaving oxygenase activity"/>
    <property type="evidence" value="ECO:0007669"/>
    <property type="project" value="UniProtKB-EC"/>
</dbReference>
<comment type="caution">
    <text evidence="26">The sequence shown here is derived from an EMBL/GenBank/DDBJ whole genome shotgun (WGS) entry which is preliminary data.</text>
</comment>
<evidence type="ECO:0000313" key="26">
    <source>
        <dbReference type="EMBL" id="KYO35698.1"/>
    </source>
</evidence>
<evidence type="ECO:0000256" key="3">
    <source>
        <dbReference type="ARBA" id="ARBA00022723"/>
    </source>
</evidence>
<comment type="catalytic activity">
    <reaction evidence="9">
        <text>all-trans-zeaxanthin + O2 = (3R)-3-hydroxy-10'-apo-beta-carotenal + (3R)-hydroxy-beta-ionone</text>
        <dbReference type="Rhea" id="RHEA:68104"/>
        <dbReference type="ChEBI" id="CHEBI:15379"/>
        <dbReference type="ChEBI" id="CHEBI:27547"/>
        <dbReference type="ChEBI" id="CHEBI:53173"/>
        <dbReference type="ChEBI" id="CHEBI:177902"/>
    </reaction>
    <physiologicalReaction direction="left-to-right" evidence="9">
        <dbReference type="Rhea" id="RHEA:68105"/>
    </physiologicalReaction>
</comment>
<dbReference type="AlphaFoldDB" id="A0A151NFX9"/>
<dbReference type="PANTHER" id="PTHR10543">
    <property type="entry name" value="BETA-CAROTENE DIOXYGENASE"/>
    <property type="match status" value="1"/>
</dbReference>
<proteinExistence type="inferred from homology"/>
<comment type="function">
    <text evidence="13">Broad specificity mitochondrial dioxygenase that mediates the asymmetric oxidative cleavage of carotenoids. Cleaves carotenes (pure hydrocarbon carotenoids) such as all-trans-beta-carotene and lycopene as well as xanthophylls (oxygenated carotenoids) such as zeaxanthin, lutein and beta-cryptoxanthin at both the 9,10 and the 9',10' carbon-carbon double bond. Through its function in carotenoids metabolism regulates oxidative stress and the production of important signaling molecules.</text>
</comment>
<dbReference type="GO" id="GO:0010436">
    <property type="term" value="F:carotenoid dioxygenase activity"/>
    <property type="evidence" value="ECO:0007669"/>
    <property type="project" value="TreeGrafter"/>
</dbReference>
<evidence type="ECO:0000256" key="24">
    <source>
        <dbReference type="RuleBase" id="RU003799"/>
    </source>
</evidence>
<dbReference type="STRING" id="8496.A0A151NFX9"/>
<evidence type="ECO:0000256" key="4">
    <source>
        <dbReference type="ARBA" id="ARBA00022964"/>
    </source>
</evidence>
<comment type="catalytic activity">
    <reaction evidence="14">
        <text>(3R)-3-hydroxy-10'-apo-beta-carotenal + O2 = 4,9-dimethyldodeca-2,4,6,8,10-pentaenedial + (3R)-hydroxy-beta-ionone</text>
        <dbReference type="Rhea" id="RHEA:68424"/>
        <dbReference type="ChEBI" id="CHEBI:15379"/>
        <dbReference type="ChEBI" id="CHEBI:53171"/>
        <dbReference type="ChEBI" id="CHEBI:53173"/>
        <dbReference type="ChEBI" id="CHEBI:177902"/>
    </reaction>
    <physiologicalReaction direction="left-to-right" evidence="14">
        <dbReference type="Rhea" id="RHEA:68425"/>
    </physiologicalReaction>
</comment>
<evidence type="ECO:0000256" key="22">
    <source>
        <dbReference type="ARBA" id="ARBA00049207"/>
    </source>
</evidence>
<keyword evidence="3 23" id="KW-0479">Metal-binding</keyword>
<feature type="region of interest" description="Disordered" evidence="25">
    <location>
        <begin position="1"/>
        <end position="38"/>
    </location>
</feature>
<evidence type="ECO:0000256" key="14">
    <source>
        <dbReference type="ARBA" id="ARBA00047577"/>
    </source>
</evidence>
<evidence type="ECO:0000256" key="10">
    <source>
        <dbReference type="ARBA" id="ARBA00036274"/>
    </source>
</evidence>
<evidence type="ECO:0000256" key="13">
    <source>
        <dbReference type="ARBA" id="ARBA00045336"/>
    </source>
</evidence>
<keyword evidence="5" id="KW-0560">Oxidoreductase</keyword>
<dbReference type="GO" id="GO:0003834">
    <property type="term" value="F:beta-carotene 15,15'-dioxygenase activity"/>
    <property type="evidence" value="ECO:0007669"/>
    <property type="project" value="TreeGrafter"/>
</dbReference>
<feature type="binding site" evidence="23">
    <location>
        <position position="308"/>
    </location>
    <ligand>
        <name>Fe cation</name>
        <dbReference type="ChEBI" id="CHEBI:24875"/>
        <note>catalytic</note>
    </ligand>
</feature>
<keyword evidence="4" id="KW-0223">Dioxygenase</keyword>
<dbReference type="EMBL" id="AKHW03003120">
    <property type="protein sequence ID" value="KYO35698.1"/>
    <property type="molecule type" value="Genomic_DNA"/>
</dbReference>
<comment type="similarity">
    <text evidence="2 24">Belongs to the carotenoid oxygenase family.</text>
</comment>
<keyword evidence="7" id="KW-0443">Lipid metabolism</keyword>
<name>A0A151NFX9_ALLMI</name>
<comment type="catalytic activity">
    <reaction evidence="17">
        <text>all-trans-10'-apo-beta-carotenal + O2 = beta-ionone + 4,9-dimethyldodeca-2,4,6,8,10-pentaenedial</text>
        <dbReference type="Rhea" id="RHEA:68452"/>
        <dbReference type="ChEBI" id="CHEBI:15379"/>
        <dbReference type="ChEBI" id="CHEBI:32325"/>
        <dbReference type="ChEBI" id="CHEBI:53153"/>
        <dbReference type="ChEBI" id="CHEBI:53171"/>
    </reaction>
    <physiologicalReaction direction="left-to-right" evidence="17">
        <dbReference type="Rhea" id="RHEA:68453"/>
    </physiologicalReaction>
</comment>
<evidence type="ECO:0000256" key="25">
    <source>
        <dbReference type="SAM" id="MobiDB-lite"/>
    </source>
</evidence>
<dbReference type="GO" id="GO:0016121">
    <property type="term" value="P:carotene catabolic process"/>
    <property type="evidence" value="ECO:0007669"/>
    <property type="project" value="TreeGrafter"/>
</dbReference>
<evidence type="ECO:0000256" key="11">
    <source>
        <dbReference type="ARBA" id="ARBA00038847"/>
    </source>
</evidence>
<organism evidence="26 27">
    <name type="scientific">Alligator mississippiensis</name>
    <name type="common">American alligator</name>
    <dbReference type="NCBI Taxonomy" id="8496"/>
    <lineage>
        <taxon>Eukaryota</taxon>
        <taxon>Metazoa</taxon>
        <taxon>Chordata</taxon>
        <taxon>Craniata</taxon>
        <taxon>Vertebrata</taxon>
        <taxon>Euteleostomi</taxon>
        <taxon>Archelosauria</taxon>
        <taxon>Archosauria</taxon>
        <taxon>Crocodylia</taxon>
        <taxon>Alligatoridae</taxon>
        <taxon>Alligatorinae</taxon>
        <taxon>Alligator</taxon>
    </lineage>
</organism>
<evidence type="ECO:0000256" key="16">
    <source>
        <dbReference type="ARBA" id="ARBA00047865"/>
    </source>
</evidence>
<protein>
    <recommendedName>
        <fullName evidence="12">Carotenoid-cleaving dioxygenase, mitochondrial</fullName>
        <ecNumber evidence="11">1.13.11.71</ecNumber>
    </recommendedName>
</protein>
<dbReference type="Pfam" id="PF03055">
    <property type="entry name" value="RPE65"/>
    <property type="match status" value="1"/>
</dbReference>
<reference evidence="26 27" key="1">
    <citation type="journal article" date="2012" name="Genome Biol.">
        <title>Sequencing three crocodilian genomes to illuminate the evolution of archosaurs and amniotes.</title>
        <authorList>
            <person name="St John J.A."/>
            <person name="Braun E.L."/>
            <person name="Isberg S.R."/>
            <person name="Miles L.G."/>
            <person name="Chong A.Y."/>
            <person name="Gongora J."/>
            <person name="Dalzell P."/>
            <person name="Moran C."/>
            <person name="Bed'hom B."/>
            <person name="Abzhanov A."/>
            <person name="Burgess S.C."/>
            <person name="Cooksey A.M."/>
            <person name="Castoe T.A."/>
            <person name="Crawford N.G."/>
            <person name="Densmore L.D."/>
            <person name="Drew J.C."/>
            <person name="Edwards S.V."/>
            <person name="Faircloth B.C."/>
            <person name="Fujita M.K."/>
            <person name="Greenwold M.J."/>
            <person name="Hoffmann F.G."/>
            <person name="Howard J.M."/>
            <person name="Iguchi T."/>
            <person name="Janes D.E."/>
            <person name="Khan S.Y."/>
            <person name="Kohno S."/>
            <person name="de Koning A.J."/>
            <person name="Lance S.L."/>
            <person name="McCarthy F.M."/>
            <person name="McCormack J.E."/>
            <person name="Merchant M.E."/>
            <person name="Peterson D.G."/>
            <person name="Pollock D.D."/>
            <person name="Pourmand N."/>
            <person name="Raney B.J."/>
            <person name="Roessler K.A."/>
            <person name="Sanford J.R."/>
            <person name="Sawyer R.H."/>
            <person name="Schmidt C.J."/>
            <person name="Triplett E.W."/>
            <person name="Tuberville T.D."/>
            <person name="Venegas-Anaya M."/>
            <person name="Howard J.T."/>
            <person name="Jarvis E.D."/>
            <person name="Guillette L.J.Jr."/>
            <person name="Glenn T.C."/>
            <person name="Green R.E."/>
            <person name="Ray D.A."/>
        </authorList>
    </citation>
    <scope>NUCLEOTIDE SEQUENCE [LARGE SCALE GENOMIC DNA]</scope>
    <source>
        <strain evidence="26">KSC_2009_1</strain>
    </source>
</reference>
<evidence type="ECO:0000256" key="7">
    <source>
        <dbReference type="ARBA" id="ARBA00023098"/>
    </source>
</evidence>
<evidence type="ECO:0000313" key="27">
    <source>
        <dbReference type="Proteomes" id="UP000050525"/>
    </source>
</evidence>
<comment type="catalytic activity">
    <reaction evidence="22">
        <text>13-cis-lycopene + O2 = 13-cis-10'-apo-lycopenal + (3E,5E)-6,10-dimethylundeca-3,5,9-trien-2-one</text>
        <dbReference type="Rhea" id="RHEA:68448"/>
        <dbReference type="ChEBI" id="CHEBI:15379"/>
        <dbReference type="ChEBI" id="CHEBI:67207"/>
        <dbReference type="ChEBI" id="CHEBI:177907"/>
        <dbReference type="ChEBI" id="CHEBI:177908"/>
    </reaction>
    <physiologicalReaction direction="left-to-right" evidence="22">
        <dbReference type="Rhea" id="RHEA:68449"/>
    </physiologicalReaction>
</comment>
<evidence type="ECO:0000256" key="9">
    <source>
        <dbReference type="ARBA" id="ARBA00035797"/>
    </source>
</evidence>
<evidence type="ECO:0000256" key="20">
    <source>
        <dbReference type="ARBA" id="ARBA00049156"/>
    </source>
</evidence>
<evidence type="ECO:0000256" key="23">
    <source>
        <dbReference type="PIRSR" id="PIRSR604294-1"/>
    </source>
</evidence>